<sequence>MIDRWIAEATECDFKVALEVKKPKSWLKSVSAFANGIGGTLFFGIDDNRNVIGLTDVQADAEAISRLIKERITPYPNFTLTPERENEKDILVLTVFSGRTTPYYYKADGVMEAHIRIGNESVIAPDYVLNQLILKGMNRTYDALTSEYNFEDYAFSKLRERYKSWTGNSMEDKLFDSFDIRDNNGKLTNAGALLADDSPVRHSRLFCTRWNGLDKSGGMVDALDSAEYSGSLIILLNEGVSFVKRNMKIRWKKTADSRIEMPDYCERSVFEALVNALIHRDYLILGSEVHIDIYDDRLTIYSPGGMADGTRIQERDISNISSTRRNPALADIFARLGYMERQGSGFKKITESYHAAHNYRAELEPKFYSDVTSFQVTLYNLNYGQRTEKTGVSGENQLFDEQKAVVSNENQLFETLLVRLKAKTTTKETIVKLYRQFGFDTAFSRADIMELAGVTSSPAGSLIDKLKKAGLIEPVAGQGKGKYKFVMPKE</sequence>
<dbReference type="AlphaFoldDB" id="A0A845RER3"/>
<dbReference type="Gene3D" id="3.30.950.30">
    <property type="entry name" value="Schlafen, AAA domain"/>
    <property type="match status" value="1"/>
</dbReference>
<name>A0A845RER3_9FIRM</name>
<dbReference type="Pfam" id="PF04326">
    <property type="entry name" value="SLFN_AlbA_2"/>
    <property type="match status" value="1"/>
</dbReference>
<dbReference type="Gene3D" id="3.30.565.60">
    <property type="match status" value="1"/>
</dbReference>
<dbReference type="InterPro" id="IPR038475">
    <property type="entry name" value="RecG_C_sf"/>
</dbReference>
<evidence type="ECO:0000313" key="3">
    <source>
        <dbReference type="Proteomes" id="UP000446348"/>
    </source>
</evidence>
<dbReference type="InterPro" id="IPR036388">
    <property type="entry name" value="WH-like_DNA-bd_sf"/>
</dbReference>
<gene>
    <name evidence="2" type="ORF">D3Z39_00280</name>
</gene>
<dbReference type="Proteomes" id="UP000446348">
    <property type="component" value="Unassembled WGS sequence"/>
</dbReference>
<reference evidence="2 3" key="1">
    <citation type="submission" date="2018-08" db="EMBL/GenBank/DDBJ databases">
        <title>Murine metabolic-syndrome-specific gut microbial biobank.</title>
        <authorList>
            <person name="Liu C."/>
        </authorList>
    </citation>
    <scope>NUCLEOTIDE SEQUENCE [LARGE SCALE GENOMIC DNA]</scope>
    <source>
        <strain evidence="2 3">X69</strain>
    </source>
</reference>
<protein>
    <submittedName>
        <fullName evidence="2">AAA family ATPase</fullName>
    </submittedName>
</protein>
<dbReference type="Gene3D" id="1.10.10.10">
    <property type="entry name" value="Winged helix-like DNA-binding domain superfamily/Winged helix DNA-binding domain"/>
    <property type="match status" value="1"/>
</dbReference>
<dbReference type="InterPro" id="IPR007421">
    <property type="entry name" value="Schlafen_AlbA_2_dom"/>
</dbReference>
<evidence type="ECO:0000259" key="1">
    <source>
        <dbReference type="Pfam" id="PF04326"/>
    </source>
</evidence>
<organism evidence="2 3">
    <name type="scientific">Anaerotruncus colihominis</name>
    <dbReference type="NCBI Taxonomy" id="169435"/>
    <lineage>
        <taxon>Bacteria</taxon>
        <taxon>Bacillati</taxon>
        <taxon>Bacillota</taxon>
        <taxon>Clostridia</taxon>
        <taxon>Eubacteriales</taxon>
        <taxon>Oscillospiraceae</taxon>
        <taxon>Anaerotruncus</taxon>
    </lineage>
</organism>
<comment type="caution">
    <text evidence="2">The sequence shown here is derived from an EMBL/GenBank/DDBJ whole genome shotgun (WGS) entry which is preliminary data.</text>
</comment>
<dbReference type="PANTHER" id="PTHR30595:SF6">
    <property type="entry name" value="SCHLAFEN ALBA-2 DOMAIN-CONTAINING PROTEIN"/>
    <property type="match status" value="1"/>
</dbReference>
<feature type="domain" description="Schlafen AlbA-2" evidence="1">
    <location>
        <begin position="8"/>
        <end position="122"/>
    </location>
</feature>
<accession>A0A845RER3</accession>
<dbReference type="RefSeq" id="WP_160208238.1">
    <property type="nucleotide sequence ID" value="NZ_QXWZ01000001.1"/>
</dbReference>
<dbReference type="OrthoDB" id="34589at2"/>
<evidence type="ECO:0000313" key="2">
    <source>
        <dbReference type="EMBL" id="NBI77325.1"/>
    </source>
</evidence>
<dbReference type="InterPro" id="IPR038461">
    <property type="entry name" value="Schlafen_AlbA_2_dom_sf"/>
</dbReference>
<dbReference type="EMBL" id="QXWZ01000001">
    <property type="protein sequence ID" value="NBI77325.1"/>
    <property type="molecule type" value="Genomic_DNA"/>
</dbReference>
<proteinExistence type="predicted"/>
<dbReference type="PANTHER" id="PTHR30595">
    <property type="entry name" value="GLPR-RELATED TRANSCRIPTIONAL REPRESSOR"/>
    <property type="match status" value="1"/>
</dbReference>
<dbReference type="Pfam" id="PF13749">
    <property type="entry name" value="HATPase_c_4"/>
    <property type="match status" value="1"/>
</dbReference>